<dbReference type="SUPFAM" id="SSF50129">
    <property type="entry name" value="GroES-like"/>
    <property type="match status" value="1"/>
</dbReference>
<dbReference type="GO" id="GO:0016491">
    <property type="term" value="F:oxidoreductase activity"/>
    <property type="evidence" value="ECO:0007669"/>
    <property type="project" value="InterPro"/>
</dbReference>
<evidence type="ECO:0000313" key="3">
    <source>
        <dbReference type="EMBL" id="TDZ40079.1"/>
    </source>
</evidence>
<organism evidence="3 4">
    <name type="scientific">Colletotrichum spinosum</name>
    <dbReference type="NCBI Taxonomy" id="1347390"/>
    <lineage>
        <taxon>Eukaryota</taxon>
        <taxon>Fungi</taxon>
        <taxon>Dikarya</taxon>
        <taxon>Ascomycota</taxon>
        <taxon>Pezizomycotina</taxon>
        <taxon>Sordariomycetes</taxon>
        <taxon>Hypocreomycetidae</taxon>
        <taxon>Glomerellales</taxon>
        <taxon>Glomerellaceae</taxon>
        <taxon>Colletotrichum</taxon>
        <taxon>Colletotrichum orbiculare species complex</taxon>
    </lineage>
</organism>
<dbReference type="InterPro" id="IPR036291">
    <property type="entry name" value="NAD(P)-bd_dom_sf"/>
</dbReference>
<dbReference type="Proteomes" id="UP000295083">
    <property type="component" value="Unassembled WGS sequence"/>
</dbReference>
<feature type="region of interest" description="Disordered" evidence="1">
    <location>
        <begin position="22"/>
        <end position="46"/>
    </location>
</feature>
<dbReference type="InterPro" id="IPR011032">
    <property type="entry name" value="GroES-like_sf"/>
</dbReference>
<dbReference type="Gene3D" id="3.90.180.10">
    <property type="entry name" value="Medium-chain alcohol dehydrogenases, catalytic domain"/>
    <property type="match status" value="1"/>
</dbReference>
<dbReference type="SMART" id="SM00829">
    <property type="entry name" value="PKS_ER"/>
    <property type="match status" value="1"/>
</dbReference>
<dbReference type="InterPro" id="IPR020843">
    <property type="entry name" value="ER"/>
</dbReference>
<dbReference type="GO" id="GO:0005739">
    <property type="term" value="C:mitochondrion"/>
    <property type="evidence" value="ECO:0007669"/>
    <property type="project" value="TreeGrafter"/>
</dbReference>
<keyword evidence="4" id="KW-1185">Reference proteome</keyword>
<dbReference type="PANTHER" id="PTHR11695:SF294">
    <property type="entry name" value="RETICULON-4-INTERACTING PROTEIN 1, MITOCHONDRIAL"/>
    <property type="match status" value="1"/>
</dbReference>
<dbReference type="EMBL" id="QAPG01000007">
    <property type="protein sequence ID" value="TDZ40079.1"/>
    <property type="molecule type" value="Genomic_DNA"/>
</dbReference>
<comment type="caution">
    <text evidence="3">The sequence shown here is derived from an EMBL/GenBank/DDBJ whole genome shotgun (WGS) entry which is preliminary data.</text>
</comment>
<dbReference type="InterPro" id="IPR013154">
    <property type="entry name" value="ADH-like_N"/>
</dbReference>
<evidence type="ECO:0000313" key="4">
    <source>
        <dbReference type="Proteomes" id="UP000295083"/>
    </source>
</evidence>
<accession>A0A4V3HTI8</accession>
<dbReference type="Gene3D" id="3.40.50.720">
    <property type="entry name" value="NAD(P)-binding Rossmann-like Domain"/>
    <property type="match status" value="1"/>
</dbReference>
<dbReference type="SUPFAM" id="SSF51735">
    <property type="entry name" value="NAD(P)-binding Rossmann-fold domains"/>
    <property type="match status" value="1"/>
</dbReference>
<feature type="domain" description="Enoyl reductase (ER)" evidence="2">
    <location>
        <begin position="34"/>
        <end position="375"/>
    </location>
</feature>
<dbReference type="AlphaFoldDB" id="A0A4V3HTI8"/>
<dbReference type="Pfam" id="PF08240">
    <property type="entry name" value="ADH_N"/>
    <property type="match status" value="1"/>
</dbReference>
<evidence type="ECO:0000256" key="1">
    <source>
        <dbReference type="SAM" id="MobiDB-lite"/>
    </source>
</evidence>
<sequence length="383" mass="39310">MASSRAWTFTSRGFPRSVLSLASRPTPTLPPSDKLVSKVTGGKGAAGSDNGEWVLIKTAYAALNPSGYLYTTLIPTAARSKTAVPEMDLSGSVEDVWVPSGPSGPAAGGKFRKGERVAAFIPVRFGWPTGTGALAEHVVLPARYVVPVPPGVGLKTAGGLMTAGCTALMTVRAAGVRKGGRVVVNGASGGVGSLAVQMVRSIVGPEGFVVGVCSGANRDLALGLGADEVVDYTKGGVSDALKEKFGGEGARFDAVVDCVGVQELYVGCAAFLKEGAVYSAVGIKPATHSYGGLVKAVLTMQMNAIWPTSPALWGTGRKWAATSMMDPGRELMEEVMGMVADGRVKGVVDRELAFEKVPDGYDVVASGRAKGKVMVKVAGESSA</sequence>
<reference evidence="3 4" key="1">
    <citation type="submission" date="2018-11" db="EMBL/GenBank/DDBJ databases">
        <title>Genome sequence and assembly of Colletotrichum spinosum.</title>
        <authorList>
            <person name="Gan P."/>
            <person name="Shirasu K."/>
        </authorList>
    </citation>
    <scope>NUCLEOTIDE SEQUENCE [LARGE SCALE GENOMIC DNA]</scope>
    <source>
        <strain evidence="3 4">CBS 515.97</strain>
    </source>
</reference>
<dbReference type="Pfam" id="PF13602">
    <property type="entry name" value="ADH_zinc_N_2"/>
    <property type="match status" value="1"/>
</dbReference>
<proteinExistence type="predicted"/>
<dbReference type="InterPro" id="IPR050700">
    <property type="entry name" value="YIM1/Zinc_Alcohol_DH_Fams"/>
</dbReference>
<gene>
    <name evidence="3" type="ORF">C8035_v004882</name>
</gene>
<name>A0A4V3HTI8_9PEZI</name>
<protein>
    <submittedName>
        <fullName evidence="3">Zinc-type alcohol dehydrogenase-like protein</fullName>
    </submittedName>
</protein>
<dbReference type="CDD" id="cd08267">
    <property type="entry name" value="MDR1"/>
    <property type="match status" value="1"/>
</dbReference>
<dbReference type="PANTHER" id="PTHR11695">
    <property type="entry name" value="ALCOHOL DEHYDROGENASE RELATED"/>
    <property type="match status" value="1"/>
</dbReference>
<evidence type="ECO:0000259" key="2">
    <source>
        <dbReference type="SMART" id="SM00829"/>
    </source>
</evidence>